<keyword evidence="1" id="KW-0732">Signal</keyword>
<accession>A0A3S3S9C9</accession>
<evidence type="ECO:0000256" key="1">
    <source>
        <dbReference type="SAM" id="SignalP"/>
    </source>
</evidence>
<feature type="signal peptide" evidence="1">
    <location>
        <begin position="1"/>
        <end position="33"/>
    </location>
</feature>
<gene>
    <name evidence="2" type="ORF">ENE75_21280</name>
</gene>
<evidence type="ECO:0000313" key="2">
    <source>
        <dbReference type="EMBL" id="RVT48890.1"/>
    </source>
</evidence>
<dbReference type="RefSeq" id="WP_128200453.1">
    <property type="nucleotide sequence ID" value="NZ_SACT01000009.1"/>
</dbReference>
<evidence type="ECO:0000313" key="3">
    <source>
        <dbReference type="Proteomes" id="UP000288178"/>
    </source>
</evidence>
<organism evidence="2 3">
    <name type="scientific">Rubrivivax albus</name>
    <dbReference type="NCBI Taxonomy" id="2499835"/>
    <lineage>
        <taxon>Bacteria</taxon>
        <taxon>Pseudomonadati</taxon>
        <taxon>Pseudomonadota</taxon>
        <taxon>Betaproteobacteria</taxon>
        <taxon>Burkholderiales</taxon>
        <taxon>Sphaerotilaceae</taxon>
        <taxon>Rubrivivax</taxon>
    </lineage>
</organism>
<comment type="caution">
    <text evidence="2">The sequence shown here is derived from an EMBL/GenBank/DDBJ whole genome shotgun (WGS) entry which is preliminary data.</text>
</comment>
<feature type="chain" id="PRO_5018769986" evidence="1">
    <location>
        <begin position="34"/>
        <end position="112"/>
    </location>
</feature>
<dbReference type="Proteomes" id="UP000288178">
    <property type="component" value="Unassembled WGS sequence"/>
</dbReference>
<protein>
    <submittedName>
        <fullName evidence="2">Uncharacterized protein</fullName>
    </submittedName>
</protein>
<keyword evidence="3" id="KW-1185">Reference proteome</keyword>
<sequence>MTEMVHGMRRVAGWAALAVAVGLAGCVAPPASAPARCATKVVQLLDPVPLFTGPQADAALYRGLPKGQRLQLCGAQGPRQQVLLPRAGQRCAGPQGCASGGILRSARTGATP</sequence>
<dbReference type="AlphaFoldDB" id="A0A3S3S9C9"/>
<reference evidence="2 3" key="1">
    <citation type="submission" date="2019-01" db="EMBL/GenBank/DDBJ databases">
        <authorList>
            <person name="Chen W.-M."/>
        </authorList>
    </citation>
    <scope>NUCLEOTIDE SEQUENCE [LARGE SCALE GENOMIC DNA]</scope>
    <source>
        <strain evidence="2 3">ICH-3</strain>
    </source>
</reference>
<name>A0A3S3S9C9_9BURK</name>
<proteinExistence type="predicted"/>
<dbReference type="EMBL" id="SACT01000009">
    <property type="protein sequence ID" value="RVT48890.1"/>
    <property type="molecule type" value="Genomic_DNA"/>
</dbReference>